<protein>
    <submittedName>
        <fullName evidence="2">DUF4260 domain-containing protein</fullName>
    </submittedName>
</protein>
<reference evidence="2 3" key="1">
    <citation type="submission" date="2020-07" db="EMBL/GenBank/DDBJ databases">
        <title>Moheibacter lacus sp. nov., a member of the family Flavobacteriaceae isolated from freshwater lake sediment.</title>
        <authorList>
            <person name="Liu Y."/>
        </authorList>
    </citation>
    <scope>NUCLEOTIDE SEQUENCE [LARGE SCALE GENOMIC DNA]</scope>
    <source>
        <strain evidence="2 3">BDHS18</strain>
    </source>
</reference>
<sequence length="118" mass="13631">MKTLIRLENLGLFLLSVYLFTLLDFKWWTFPVFLLAPDLGMIGYIFGNKVGAIVYNFFHHQLLAVVLYLIGIYLENEWVQFAGIIILAHSVMDRIFGYGFKYFTGFQDTHLGKIGKAN</sequence>
<organism evidence="2 3">
    <name type="scientific">Moheibacter lacus</name>
    <dbReference type="NCBI Taxonomy" id="2745851"/>
    <lineage>
        <taxon>Bacteria</taxon>
        <taxon>Pseudomonadati</taxon>
        <taxon>Bacteroidota</taxon>
        <taxon>Flavobacteriia</taxon>
        <taxon>Flavobacteriales</taxon>
        <taxon>Weeksellaceae</taxon>
        <taxon>Moheibacter</taxon>
    </lineage>
</organism>
<feature type="transmembrane region" description="Helical" evidence="1">
    <location>
        <begin position="53"/>
        <end position="72"/>
    </location>
</feature>
<keyword evidence="3" id="KW-1185">Reference proteome</keyword>
<dbReference type="AlphaFoldDB" id="A0A838ZM92"/>
<evidence type="ECO:0000313" key="2">
    <source>
        <dbReference type="EMBL" id="MBA5628900.1"/>
    </source>
</evidence>
<proteinExistence type="predicted"/>
<dbReference type="Proteomes" id="UP000552241">
    <property type="component" value="Unassembled WGS sequence"/>
</dbReference>
<dbReference type="RefSeq" id="WP_182042479.1">
    <property type="nucleotide sequence ID" value="NZ_JACDZE010000001.1"/>
</dbReference>
<keyword evidence="1" id="KW-1133">Transmembrane helix</keyword>
<dbReference type="InterPro" id="IPR025356">
    <property type="entry name" value="DUF4260"/>
</dbReference>
<evidence type="ECO:0000313" key="3">
    <source>
        <dbReference type="Proteomes" id="UP000552241"/>
    </source>
</evidence>
<accession>A0A838ZM92</accession>
<comment type="caution">
    <text evidence="2">The sequence shown here is derived from an EMBL/GenBank/DDBJ whole genome shotgun (WGS) entry which is preliminary data.</text>
</comment>
<name>A0A838ZM92_9FLAO</name>
<dbReference type="EMBL" id="JACDZE010000001">
    <property type="protein sequence ID" value="MBA5628900.1"/>
    <property type="molecule type" value="Genomic_DNA"/>
</dbReference>
<evidence type="ECO:0000256" key="1">
    <source>
        <dbReference type="SAM" id="Phobius"/>
    </source>
</evidence>
<gene>
    <name evidence="2" type="ORF">HU137_03840</name>
</gene>
<keyword evidence="1" id="KW-0812">Transmembrane</keyword>
<keyword evidence="1" id="KW-0472">Membrane</keyword>
<dbReference type="Pfam" id="PF14079">
    <property type="entry name" value="DUF4260"/>
    <property type="match status" value="1"/>
</dbReference>